<reference evidence="2" key="1">
    <citation type="journal article" date="2001" name="Int. J. Syst. Evol. Microbiol.">
        <title>Methanofollis aquaemaris sp. nov., a methanogen isolated from an aquaculture fish pond.</title>
        <authorList>
            <person name="Lai M.C."/>
            <person name="Chen S.C."/>
        </authorList>
    </citation>
    <scope>NUCLEOTIDE SEQUENCE</scope>
    <source>
        <strain evidence="2">N2F9704</strain>
    </source>
</reference>
<dbReference type="GeneID" id="76423817"/>
<evidence type="ECO:0000313" key="2">
    <source>
        <dbReference type="EMBL" id="QSZ67006.1"/>
    </source>
</evidence>
<accession>A0A8A3S5V4</accession>
<feature type="transmembrane region" description="Helical" evidence="1">
    <location>
        <begin position="59"/>
        <end position="79"/>
    </location>
</feature>
<protein>
    <submittedName>
        <fullName evidence="2">Uncharacterized protein</fullName>
    </submittedName>
</protein>
<keyword evidence="1" id="KW-1133">Transmembrane helix</keyword>
<keyword evidence="1" id="KW-0812">Transmembrane</keyword>
<reference evidence="2" key="2">
    <citation type="submission" date="2019-02" db="EMBL/GenBank/DDBJ databases">
        <authorList>
            <person name="Chen S.-C."/>
            <person name="Chien H.-H."/>
            <person name="Lai M.-C."/>
        </authorList>
    </citation>
    <scope>NUCLEOTIDE SEQUENCE</scope>
    <source>
        <strain evidence="2">N2F9704</strain>
    </source>
</reference>
<keyword evidence="1" id="KW-0472">Membrane</keyword>
<dbReference type="KEGG" id="maqe:RJ40_05610"/>
<dbReference type="RefSeq" id="WP_265582378.1">
    <property type="nucleotide sequence ID" value="NZ_CP036172.1"/>
</dbReference>
<name>A0A8A3S5V4_9EURY</name>
<organism evidence="2 3">
    <name type="scientific">Methanofollis aquaemaris</name>
    <dbReference type="NCBI Taxonomy" id="126734"/>
    <lineage>
        <taxon>Archaea</taxon>
        <taxon>Methanobacteriati</taxon>
        <taxon>Methanobacteriota</taxon>
        <taxon>Stenosarchaea group</taxon>
        <taxon>Methanomicrobia</taxon>
        <taxon>Methanomicrobiales</taxon>
        <taxon>Methanomicrobiaceae</taxon>
        <taxon>Methanofollis</taxon>
    </lineage>
</organism>
<evidence type="ECO:0000256" key="1">
    <source>
        <dbReference type="SAM" id="Phobius"/>
    </source>
</evidence>
<keyword evidence="3" id="KW-1185">Reference proteome</keyword>
<dbReference type="AlphaFoldDB" id="A0A8A3S5V4"/>
<dbReference type="Proteomes" id="UP001042704">
    <property type="component" value="Chromosome"/>
</dbReference>
<proteinExistence type="predicted"/>
<sequence length="81" mass="9187">MAAERDLREMIVETNRDVKWICRTLERMEERDAEMETRLRALENWQSEKVGEERRERGIAAGAGGVVGGIAAVVVRVMGWG</sequence>
<dbReference type="EMBL" id="CP036172">
    <property type="protein sequence ID" value="QSZ67006.1"/>
    <property type="molecule type" value="Genomic_DNA"/>
</dbReference>
<evidence type="ECO:0000313" key="3">
    <source>
        <dbReference type="Proteomes" id="UP001042704"/>
    </source>
</evidence>
<gene>
    <name evidence="2" type="ORF">RJ40_05610</name>
</gene>